<reference evidence="2" key="1">
    <citation type="submission" date="2022-11" db="UniProtKB">
        <authorList>
            <consortium name="WormBaseParasite"/>
        </authorList>
    </citation>
    <scope>IDENTIFICATION</scope>
</reference>
<dbReference type="Proteomes" id="UP000887565">
    <property type="component" value="Unplaced"/>
</dbReference>
<sequence length="101" mass="11006">MVVGRLVRTNGTAPNDSILATTVLVESEGWSINWAKPRGLGLPEYFAINFDANSGASSINSVTQLRNFSFRAFSFDHKINAQAPAVDNNATVKARPRRTVL</sequence>
<evidence type="ECO:0000313" key="1">
    <source>
        <dbReference type="Proteomes" id="UP000887565"/>
    </source>
</evidence>
<organism evidence="1 2">
    <name type="scientific">Romanomermis culicivorax</name>
    <name type="common">Nematode worm</name>
    <dbReference type="NCBI Taxonomy" id="13658"/>
    <lineage>
        <taxon>Eukaryota</taxon>
        <taxon>Metazoa</taxon>
        <taxon>Ecdysozoa</taxon>
        <taxon>Nematoda</taxon>
        <taxon>Enoplea</taxon>
        <taxon>Dorylaimia</taxon>
        <taxon>Mermithida</taxon>
        <taxon>Mermithoidea</taxon>
        <taxon>Mermithidae</taxon>
        <taxon>Romanomermis</taxon>
    </lineage>
</organism>
<dbReference type="WBParaSite" id="nRc.2.0.1.t04652-RA">
    <property type="protein sequence ID" value="nRc.2.0.1.t04652-RA"/>
    <property type="gene ID" value="nRc.2.0.1.g04652"/>
</dbReference>
<dbReference type="AlphaFoldDB" id="A0A915HTD2"/>
<proteinExistence type="predicted"/>
<name>A0A915HTD2_ROMCU</name>
<keyword evidence="1" id="KW-1185">Reference proteome</keyword>
<protein>
    <submittedName>
        <fullName evidence="2">Uncharacterized protein</fullName>
    </submittedName>
</protein>
<accession>A0A915HTD2</accession>
<evidence type="ECO:0000313" key="2">
    <source>
        <dbReference type="WBParaSite" id="nRc.2.0.1.t04652-RA"/>
    </source>
</evidence>